<evidence type="ECO:0000259" key="4">
    <source>
        <dbReference type="Pfam" id="PF00465"/>
    </source>
</evidence>
<evidence type="ECO:0000313" key="7">
    <source>
        <dbReference type="Proteomes" id="UP000626697"/>
    </source>
</evidence>
<dbReference type="Gene3D" id="3.40.50.1970">
    <property type="match status" value="1"/>
</dbReference>
<dbReference type="EC" id="1.3.1.32" evidence="6"/>
<comment type="similarity">
    <text evidence="1">Belongs to the iron-containing alcohol dehydrogenase family.</text>
</comment>
<dbReference type="Gene3D" id="1.20.1090.10">
    <property type="entry name" value="Dehydroquinate synthase-like - alpha domain"/>
    <property type="match status" value="1"/>
</dbReference>
<organism evidence="6 7">
    <name type="scientific">Peribacillus huizhouensis</name>
    <dbReference type="NCBI Taxonomy" id="1501239"/>
    <lineage>
        <taxon>Bacteria</taxon>
        <taxon>Bacillati</taxon>
        <taxon>Bacillota</taxon>
        <taxon>Bacilli</taxon>
        <taxon>Bacillales</taxon>
        <taxon>Bacillaceae</taxon>
        <taxon>Peribacillus</taxon>
    </lineage>
</organism>
<dbReference type="PANTHER" id="PTHR11496:SF102">
    <property type="entry name" value="ALCOHOL DEHYDROGENASE 4"/>
    <property type="match status" value="1"/>
</dbReference>
<evidence type="ECO:0000256" key="2">
    <source>
        <dbReference type="ARBA" id="ARBA00023002"/>
    </source>
</evidence>
<dbReference type="RefSeq" id="WP_182502770.1">
    <property type="nucleotide sequence ID" value="NZ_JACJHX010000006.1"/>
</dbReference>
<protein>
    <submittedName>
        <fullName evidence="6">Maleylacetate reductase</fullName>
        <ecNumber evidence="6">1.3.1.32</ecNumber>
    </submittedName>
</protein>
<dbReference type="CDD" id="cd08177">
    <property type="entry name" value="MAR"/>
    <property type="match status" value="1"/>
</dbReference>
<evidence type="ECO:0000313" key="6">
    <source>
        <dbReference type="EMBL" id="MBA9027198.1"/>
    </source>
</evidence>
<proteinExistence type="inferred from homology"/>
<dbReference type="Proteomes" id="UP000626697">
    <property type="component" value="Unassembled WGS sequence"/>
</dbReference>
<name>A0ABR6CQ91_9BACI</name>
<dbReference type="Pfam" id="PF25137">
    <property type="entry name" value="ADH_Fe_C"/>
    <property type="match status" value="1"/>
</dbReference>
<dbReference type="EMBL" id="JACJHX010000006">
    <property type="protein sequence ID" value="MBA9027198.1"/>
    <property type="molecule type" value="Genomic_DNA"/>
</dbReference>
<evidence type="ECO:0000259" key="5">
    <source>
        <dbReference type="Pfam" id="PF25137"/>
    </source>
</evidence>
<evidence type="ECO:0000256" key="1">
    <source>
        <dbReference type="ARBA" id="ARBA00007358"/>
    </source>
</evidence>
<evidence type="ECO:0000256" key="3">
    <source>
        <dbReference type="ARBA" id="ARBA00023027"/>
    </source>
</evidence>
<dbReference type="InterPro" id="IPR034786">
    <property type="entry name" value="MAR"/>
</dbReference>
<gene>
    <name evidence="6" type="ORF">HNP81_002488</name>
</gene>
<feature type="domain" description="Alcohol dehydrogenase iron-type/glycerol dehydrogenase GldA" evidence="4">
    <location>
        <begin position="11"/>
        <end position="153"/>
    </location>
</feature>
<keyword evidence="3" id="KW-0520">NAD</keyword>
<accession>A0ABR6CQ91</accession>
<dbReference type="InterPro" id="IPR056798">
    <property type="entry name" value="ADH_Fe_C"/>
</dbReference>
<dbReference type="Pfam" id="PF00465">
    <property type="entry name" value="Fe-ADH"/>
    <property type="match status" value="1"/>
</dbReference>
<dbReference type="GO" id="GO:0018506">
    <property type="term" value="F:maleylacetate reductase activity"/>
    <property type="evidence" value="ECO:0007669"/>
    <property type="project" value="UniProtKB-EC"/>
</dbReference>
<comment type="caution">
    <text evidence="6">The sequence shown here is derived from an EMBL/GenBank/DDBJ whole genome shotgun (WGS) entry which is preliminary data.</text>
</comment>
<dbReference type="SUPFAM" id="SSF56796">
    <property type="entry name" value="Dehydroquinate synthase-like"/>
    <property type="match status" value="1"/>
</dbReference>
<dbReference type="InterPro" id="IPR039697">
    <property type="entry name" value="Alcohol_dehydrogenase_Fe"/>
</dbReference>
<dbReference type="PANTHER" id="PTHR11496">
    <property type="entry name" value="ALCOHOL DEHYDROGENASE"/>
    <property type="match status" value="1"/>
</dbReference>
<sequence length="359" mass="38382">MKNFIYEALATRVIFGAGEIRKVQSELKNISVKRALVISTPGQEELAIKISSLLGDLCTGIHAKAVQHVPMETVEKSVKLVSELNIDSLVPVGGGSSIGLAKAIALYTSLPIVAIPTTYAGSEMTPIWGITENGIKKTGKDVVVKPKSVIYDPELSVNLPVRVSVTSGLNAMAHCVEGLYAENTNPIISLLAEEGIRALHSSLPSILVDKNDVVARSKALYGCWLAGTVLGSVGMALHHKLCHVLGGSYNLPHADTHSVILPYALWYNAAYAPDAVQAIARSLGTEKDAVAEALFDLNTSLGGPTSLAKIGMKETDLDQAAELATKNAYYNPRSIDQQSIRQLLEYAFKGKRPEKGIEI</sequence>
<feature type="domain" description="Fe-containing alcohol dehydrogenase-like C-terminal" evidence="5">
    <location>
        <begin position="165"/>
        <end position="347"/>
    </location>
</feature>
<reference evidence="6 7" key="1">
    <citation type="submission" date="2020-08" db="EMBL/GenBank/DDBJ databases">
        <title>Genomic Encyclopedia of Type Strains, Phase IV (KMG-IV): sequencing the most valuable type-strain genomes for metagenomic binning, comparative biology and taxonomic classification.</title>
        <authorList>
            <person name="Goeker M."/>
        </authorList>
    </citation>
    <scope>NUCLEOTIDE SEQUENCE [LARGE SCALE GENOMIC DNA]</scope>
    <source>
        <strain evidence="6 7">DSM 105481</strain>
    </source>
</reference>
<keyword evidence="7" id="KW-1185">Reference proteome</keyword>
<keyword evidence="2 6" id="KW-0560">Oxidoreductase</keyword>
<dbReference type="InterPro" id="IPR001670">
    <property type="entry name" value="ADH_Fe/GldA"/>
</dbReference>